<dbReference type="InterPro" id="IPR005151">
    <property type="entry name" value="Tail-specific_protease"/>
</dbReference>
<dbReference type="SUPFAM" id="SSF52096">
    <property type="entry name" value="ClpP/crotonase"/>
    <property type="match status" value="1"/>
</dbReference>
<dbReference type="EMBL" id="AP025739">
    <property type="protein sequence ID" value="BDI31969.1"/>
    <property type="molecule type" value="Genomic_DNA"/>
</dbReference>
<dbReference type="PROSITE" id="PS50106">
    <property type="entry name" value="PDZ"/>
    <property type="match status" value="1"/>
</dbReference>
<dbReference type="GO" id="GO:0007165">
    <property type="term" value="P:signal transduction"/>
    <property type="evidence" value="ECO:0007669"/>
    <property type="project" value="TreeGrafter"/>
</dbReference>
<accession>A0A402D516</accession>
<dbReference type="GO" id="GO:0004175">
    <property type="term" value="F:endopeptidase activity"/>
    <property type="evidence" value="ECO:0007669"/>
    <property type="project" value="TreeGrafter"/>
</dbReference>
<dbReference type="InterPro" id="IPR036034">
    <property type="entry name" value="PDZ_sf"/>
</dbReference>
<dbReference type="FunCoup" id="A0A402D516">
    <property type="interactions" value="433"/>
</dbReference>
<dbReference type="CDD" id="cd07560">
    <property type="entry name" value="Peptidase_S41_CPP"/>
    <property type="match status" value="1"/>
</dbReference>
<dbReference type="AlphaFoldDB" id="A0A402D516"/>
<evidence type="ECO:0000256" key="3">
    <source>
        <dbReference type="ARBA" id="ARBA00022801"/>
    </source>
</evidence>
<dbReference type="Gene3D" id="2.30.42.10">
    <property type="match status" value="1"/>
</dbReference>
<dbReference type="GO" id="GO:0030288">
    <property type="term" value="C:outer membrane-bounded periplasmic space"/>
    <property type="evidence" value="ECO:0007669"/>
    <property type="project" value="TreeGrafter"/>
</dbReference>
<evidence type="ECO:0000256" key="5">
    <source>
        <dbReference type="RuleBase" id="RU004404"/>
    </source>
</evidence>
<dbReference type="Pfam" id="PF00595">
    <property type="entry name" value="PDZ"/>
    <property type="match status" value="1"/>
</dbReference>
<comment type="similarity">
    <text evidence="1 5">Belongs to the peptidase S41A family.</text>
</comment>
<evidence type="ECO:0000256" key="2">
    <source>
        <dbReference type="ARBA" id="ARBA00022670"/>
    </source>
</evidence>
<keyword evidence="3 5" id="KW-0378">Hydrolase</keyword>
<name>A0A402D516_9BACT</name>
<reference evidence="6 7" key="1">
    <citation type="journal article" date="2019" name="Int. J. Syst. Evol. Microbiol.">
        <title>Capsulimonas corticalis gen. nov., sp. nov., an aerobic capsulated bacterium, of a novel bacterial order, Capsulimonadales ord. nov., of the class Armatimonadia of the phylum Armatimonadetes.</title>
        <authorList>
            <person name="Li J."/>
            <person name="Kudo C."/>
            <person name="Tonouchi A."/>
        </authorList>
    </citation>
    <scope>NUCLEOTIDE SEQUENCE [LARGE SCALE GENOMIC DNA]</scope>
    <source>
        <strain evidence="6 7">AX-7</strain>
    </source>
</reference>
<dbReference type="KEGG" id="ccot:CCAX7_40200"/>
<dbReference type="GO" id="GO:0008236">
    <property type="term" value="F:serine-type peptidase activity"/>
    <property type="evidence" value="ECO:0007669"/>
    <property type="project" value="UniProtKB-KW"/>
</dbReference>
<keyword evidence="2 5" id="KW-0645">Protease</keyword>
<gene>
    <name evidence="6" type="ORF">CCAX7_40200</name>
</gene>
<dbReference type="OrthoDB" id="9812068at2"/>
<evidence type="ECO:0000313" key="6">
    <source>
        <dbReference type="EMBL" id="BDI31969.1"/>
    </source>
</evidence>
<dbReference type="Gene3D" id="3.90.226.10">
    <property type="entry name" value="2-enoyl-CoA Hydratase, Chain A, domain 1"/>
    <property type="match status" value="1"/>
</dbReference>
<sequence>MTIQNITGRALGVASLLFVAFAGGVSFRDFHGVRSAQDLRSAVMLVPQRLETAYMTAAQGQTAEYTPYQTYADVLTTLRANYYGKDIDPTQMTYNGIRGMMGSLKDRYTRFMDPKAYQDMVDDNHGEFVGIGALLGTNKAEQIYVVRVLQGGPALRYKVMAGDIILKVDGKSTLKMKDTAVVKLIRGAAGTKVTLTLLRKDAPQPVVITMPRETVQQEVVQHSIIDPVNKIGYISLSVFNEESDVQIDKALLDLQGQGVKGLILDLRENPGGLLDIAQRVASRFVPSGPIVWIKDRTGPMQSLDVIPSLHKNHMHYPLVVLVNGDSASASEIVSGAIKDTGSGTLVGEKTFGKGLVQTIMGLRDGSAVAITTQHYYTAMKHDINHKGIEPNITVSYTDDDQRKMYAYLREHPEAFYDLKNDTQLQRALTELVQRTRVASARPWE</sequence>
<protein>
    <submittedName>
        <fullName evidence="6">Peptidase S41</fullName>
    </submittedName>
</protein>
<dbReference type="Pfam" id="PF03572">
    <property type="entry name" value="Peptidase_S41"/>
    <property type="match status" value="1"/>
</dbReference>
<dbReference type="GO" id="GO:0006508">
    <property type="term" value="P:proteolysis"/>
    <property type="evidence" value="ECO:0007669"/>
    <property type="project" value="UniProtKB-KW"/>
</dbReference>
<dbReference type="InterPro" id="IPR029045">
    <property type="entry name" value="ClpP/crotonase-like_dom_sf"/>
</dbReference>
<organism evidence="6 7">
    <name type="scientific">Capsulimonas corticalis</name>
    <dbReference type="NCBI Taxonomy" id="2219043"/>
    <lineage>
        <taxon>Bacteria</taxon>
        <taxon>Bacillati</taxon>
        <taxon>Armatimonadota</taxon>
        <taxon>Armatimonadia</taxon>
        <taxon>Capsulimonadales</taxon>
        <taxon>Capsulimonadaceae</taxon>
        <taxon>Capsulimonas</taxon>
    </lineage>
</organism>
<dbReference type="CDD" id="cd06782">
    <property type="entry name" value="cpPDZ_CPP-like"/>
    <property type="match status" value="1"/>
</dbReference>
<dbReference type="Proteomes" id="UP000287394">
    <property type="component" value="Chromosome"/>
</dbReference>
<dbReference type="Gene3D" id="3.30.750.44">
    <property type="match status" value="1"/>
</dbReference>
<keyword evidence="4 5" id="KW-0720">Serine protease</keyword>
<proteinExistence type="inferred from homology"/>
<evidence type="ECO:0000256" key="4">
    <source>
        <dbReference type="ARBA" id="ARBA00022825"/>
    </source>
</evidence>
<dbReference type="SUPFAM" id="SSF50156">
    <property type="entry name" value="PDZ domain-like"/>
    <property type="match status" value="1"/>
</dbReference>
<dbReference type="InterPro" id="IPR001478">
    <property type="entry name" value="PDZ"/>
</dbReference>
<dbReference type="SMART" id="SM00245">
    <property type="entry name" value="TSPc"/>
    <property type="match status" value="1"/>
</dbReference>
<dbReference type="RefSeq" id="WP_119324524.1">
    <property type="nucleotide sequence ID" value="NZ_AP025739.1"/>
</dbReference>
<dbReference type="NCBIfam" id="TIGR00225">
    <property type="entry name" value="prc"/>
    <property type="match status" value="1"/>
</dbReference>
<dbReference type="InterPro" id="IPR004447">
    <property type="entry name" value="Peptidase_S41A"/>
</dbReference>
<keyword evidence="7" id="KW-1185">Reference proteome</keyword>
<evidence type="ECO:0000256" key="1">
    <source>
        <dbReference type="ARBA" id="ARBA00009179"/>
    </source>
</evidence>
<dbReference type="PANTHER" id="PTHR32060:SF30">
    <property type="entry name" value="CARBOXY-TERMINAL PROCESSING PROTEASE CTPA"/>
    <property type="match status" value="1"/>
</dbReference>
<evidence type="ECO:0000313" key="7">
    <source>
        <dbReference type="Proteomes" id="UP000287394"/>
    </source>
</evidence>
<dbReference type="PANTHER" id="PTHR32060">
    <property type="entry name" value="TAIL-SPECIFIC PROTEASE"/>
    <property type="match status" value="1"/>
</dbReference>
<dbReference type="SMART" id="SM00228">
    <property type="entry name" value="PDZ"/>
    <property type="match status" value="1"/>
</dbReference>